<evidence type="ECO:0000256" key="5">
    <source>
        <dbReference type="ARBA" id="ARBA00022723"/>
    </source>
</evidence>
<name>K6DNR1_9BACI</name>
<evidence type="ECO:0000256" key="9">
    <source>
        <dbReference type="ARBA" id="ARBA00022842"/>
    </source>
</evidence>
<evidence type="ECO:0000256" key="2">
    <source>
        <dbReference type="ARBA" id="ARBA00012035"/>
    </source>
</evidence>
<dbReference type="UniPathway" id="UPA00916">
    <property type="reaction ID" value="UER00889"/>
</dbReference>
<evidence type="ECO:0000259" key="13">
    <source>
        <dbReference type="Pfam" id="PF00294"/>
    </source>
</evidence>
<comment type="similarity">
    <text evidence="12">Belongs to the carbohydrate kinase PfkB family. Ribokinase subfamily.</text>
</comment>
<keyword evidence="10 12" id="KW-0630">Potassium</keyword>
<feature type="binding site" evidence="12">
    <location>
        <position position="258"/>
    </location>
    <ligand>
        <name>substrate</name>
    </ligand>
</feature>
<dbReference type="InterPro" id="IPR011877">
    <property type="entry name" value="Ribokinase"/>
</dbReference>
<evidence type="ECO:0000256" key="3">
    <source>
        <dbReference type="ARBA" id="ARBA00016943"/>
    </source>
</evidence>
<dbReference type="PANTHER" id="PTHR10584">
    <property type="entry name" value="SUGAR KINASE"/>
    <property type="match status" value="1"/>
</dbReference>
<evidence type="ECO:0000313" key="14">
    <source>
        <dbReference type="EMBL" id="EKN69954.1"/>
    </source>
</evidence>
<dbReference type="CDD" id="cd01174">
    <property type="entry name" value="ribokinase"/>
    <property type="match status" value="1"/>
</dbReference>
<organism evidence="14 15">
    <name type="scientific">Neobacillus bataviensis LMG 21833</name>
    <dbReference type="NCBI Taxonomy" id="1117379"/>
    <lineage>
        <taxon>Bacteria</taxon>
        <taxon>Bacillati</taxon>
        <taxon>Bacillota</taxon>
        <taxon>Bacilli</taxon>
        <taxon>Bacillales</taxon>
        <taxon>Bacillaceae</taxon>
        <taxon>Neobacillus</taxon>
    </lineage>
</organism>
<gene>
    <name evidence="12" type="primary">rbsK</name>
    <name evidence="14" type="ORF">BABA_07421</name>
</gene>
<evidence type="ECO:0000256" key="11">
    <source>
        <dbReference type="ARBA" id="ARBA00023277"/>
    </source>
</evidence>
<dbReference type="AlphaFoldDB" id="K6DNR1"/>
<dbReference type="PROSITE" id="PS00584">
    <property type="entry name" value="PFKB_KINASES_2"/>
    <property type="match status" value="1"/>
</dbReference>
<dbReference type="InterPro" id="IPR011611">
    <property type="entry name" value="PfkB_dom"/>
</dbReference>
<dbReference type="OrthoDB" id="9813569at2"/>
<dbReference type="eggNOG" id="COG0524">
    <property type="taxonomic scope" value="Bacteria"/>
</dbReference>
<evidence type="ECO:0000256" key="10">
    <source>
        <dbReference type="ARBA" id="ARBA00022958"/>
    </source>
</evidence>
<feature type="binding site" evidence="12">
    <location>
        <begin position="44"/>
        <end position="48"/>
    </location>
    <ligand>
        <name>substrate</name>
    </ligand>
</feature>
<keyword evidence="7 12" id="KW-0418">Kinase</keyword>
<feature type="binding site" evidence="12">
    <location>
        <position position="288"/>
    </location>
    <ligand>
        <name>K(+)</name>
        <dbReference type="ChEBI" id="CHEBI:29103"/>
    </ligand>
</feature>
<accession>K6DNR1</accession>
<proteinExistence type="inferred from homology"/>
<dbReference type="HAMAP" id="MF_01987">
    <property type="entry name" value="Ribokinase"/>
    <property type="match status" value="1"/>
</dbReference>
<protein>
    <recommendedName>
        <fullName evidence="3 12">Ribokinase</fullName>
        <shortName evidence="12">RK</shortName>
        <ecNumber evidence="2 12">2.7.1.15</ecNumber>
    </recommendedName>
</protein>
<evidence type="ECO:0000313" key="15">
    <source>
        <dbReference type="Proteomes" id="UP000006316"/>
    </source>
</evidence>
<reference evidence="14 15" key="1">
    <citation type="journal article" date="2012" name="Front. Microbiol.">
        <title>Redundancy and modularity in membrane-associated dissimilatory nitrate reduction in Bacillus.</title>
        <authorList>
            <person name="Heylen K."/>
            <person name="Keltjens J."/>
        </authorList>
    </citation>
    <scope>NUCLEOTIDE SEQUENCE [LARGE SCALE GENOMIC DNA]</scope>
    <source>
        <strain evidence="15">LMG 21833T</strain>
    </source>
</reference>
<dbReference type="PATRIC" id="fig|1117379.3.peg.1556"/>
<feature type="domain" description="Carbohydrate kinase PfkB" evidence="13">
    <location>
        <begin position="43"/>
        <end position="295"/>
    </location>
</feature>
<keyword evidence="8 12" id="KW-0067">ATP-binding</keyword>
<dbReference type="EC" id="2.7.1.15" evidence="2 12"/>
<evidence type="ECO:0000256" key="6">
    <source>
        <dbReference type="ARBA" id="ARBA00022741"/>
    </source>
</evidence>
<keyword evidence="9 12" id="KW-0460">Magnesium</keyword>
<feature type="active site" description="Proton acceptor" evidence="12">
    <location>
        <position position="258"/>
    </location>
</feature>
<comment type="subcellular location">
    <subcellularLocation>
        <location evidence="12">Cytoplasm</location>
    </subcellularLocation>
</comment>
<dbReference type="PANTHER" id="PTHR10584:SF166">
    <property type="entry name" value="RIBOKINASE"/>
    <property type="match status" value="1"/>
</dbReference>
<sequence>MILKNFEVIVLNSHGVGQFCNIKRLPALGETLRAWNWRIEEDGGKGTNVSVALGRLNIKTAYIGKVGNDLWGDLGEKWMQDAGVDTTYMYRSDEVATGTGLVMVDEDGRNTIVDGDSSSEALTVEEIRTAIDHMKHSKIFITGFAIPEALAIEGAKMAKSHGITTMLNPSPLPEEPMGDLSFIDYLVLNDVEGKFLLDIPQNTELTAHEIIDRVREKYHCGSVIMTMGSKGSVGLDAEGFWQVEPTSVKAVDTTGAGDGYLAAIAANLIQGNDIRTASEWASKYASLTVTKVGTLRAYSPLKEVDEFILGLQ</sequence>
<dbReference type="InterPro" id="IPR002173">
    <property type="entry name" value="Carboh/pur_kinase_PfkB_CS"/>
</dbReference>
<keyword evidence="4 12" id="KW-0808">Transferase</keyword>
<evidence type="ECO:0000256" key="8">
    <source>
        <dbReference type="ARBA" id="ARBA00022840"/>
    </source>
</evidence>
<comment type="activity regulation">
    <text evidence="12">Activated by a monovalent cation that binds near, but not in, the active site. The most likely occupant of the site in vivo is potassium. Ion binding induces a conformational change that may alter substrate affinity.</text>
</comment>
<evidence type="ECO:0000256" key="1">
    <source>
        <dbReference type="ARBA" id="ARBA00005380"/>
    </source>
</evidence>
<comment type="caution">
    <text evidence="14">The sequence shown here is derived from an EMBL/GenBank/DDBJ whole genome shotgun (WGS) entry which is preliminary data.</text>
</comment>
<feature type="binding site" evidence="12">
    <location>
        <position position="252"/>
    </location>
    <ligand>
        <name>K(+)</name>
        <dbReference type="ChEBI" id="CHEBI:29103"/>
    </ligand>
</feature>
<dbReference type="SUPFAM" id="SSF53613">
    <property type="entry name" value="Ribokinase-like"/>
    <property type="match status" value="1"/>
</dbReference>
<dbReference type="GO" id="GO:0005524">
    <property type="term" value="F:ATP binding"/>
    <property type="evidence" value="ECO:0007669"/>
    <property type="project" value="UniProtKB-UniRule"/>
</dbReference>
<dbReference type="InterPro" id="IPR002139">
    <property type="entry name" value="Ribo/fructo_kinase"/>
</dbReference>
<dbReference type="EMBL" id="AJLS01000046">
    <property type="protein sequence ID" value="EKN69954.1"/>
    <property type="molecule type" value="Genomic_DNA"/>
</dbReference>
<dbReference type="Pfam" id="PF00294">
    <property type="entry name" value="PfkB"/>
    <property type="match status" value="1"/>
</dbReference>
<comment type="catalytic activity">
    <reaction evidence="12">
        <text>D-ribose + ATP = D-ribose 5-phosphate + ADP + H(+)</text>
        <dbReference type="Rhea" id="RHEA:13697"/>
        <dbReference type="ChEBI" id="CHEBI:15378"/>
        <dbReference type="ChEBI" id="CHEBI:30616"/>
        <dbReference type="ChEBI" id="CHEBI:47013"/>
        <dbReference type="ChEBI" id="CHEBI:78346"/>
        <dbReference type="ChEBI" id="CHEBI:456216"/>
        <dbReference type="EC" id="2.7.1.15"/>
    </reaction>
</comment>
<comment type="pathway">
    <text evidence="12">Carbohydrate metabolism; D-ribose degradation; D-ribose 5-phosphate from beta-D-ribopyranose: step 2/2.</text>
</comment>
<feature type="binding site" evidence="12">
    <location>
        <position position="254"/>
    </location>
    <ligand>
        <name>K(+)</name>
        <dbReference type="ChEBI" id="CHEBI:29103"/>
    </ligand>
</feature>
<comment type="caution">
    <text evidence="12">Lacks conserved residue(s) required for the propagation of feature annotation.</text>
</comment>
<keyword evidence="11 12" id="KW-0119">Carbohydrate metabolism</keyword>
<keyword evidence="15" id="KW-1185">Reference proteome</keyword>
<dbReference type="STRING" id="1117379.BABA_07421"/>
<comment type="subunit">
    <text evidence="12">Homodimer.</text>
</comment>
<dbReference type="GO" id="GO:0019303">
    <property type="term" value="P:D-ribose catabolic process"/>
    <property type="evidence" value="ECO:0007669"/>
    <property type="project" value="UniProtKB-UniRule"/>
</dbReference>
<dbReference type="PRINTS" id="PR00990">
    <property type="entry name" value="RIBOKINASE"/>
</dbReference>
<keyword evidence="6 12" id="KW-0547">Nucleotide-binding</keyword>
<comment type="cofactor">
    <cofactor evidence="12">
        <name>Mg(2+)</name>
        <dbReference type="ChEBI" id="CHEBI:18420"/>
    </cofactor>
    <text evidence="12">Requires a divalent cation, most likely magnesium in vivo, as an electrophilic catalyst to aid phosphoryl group transfer. It is the chelate of the metal and the nucleotide that is the actual substrate.</text>
</comment>
<dbReference type="InterPro" id="IPR029056">
    <property type="entry name" value="Ribokinase-like"/>
</dbReference>
<comment type="similarity">
    <text evidence="1">Belongs to the carbohydrate kinase pfkB family.</text>
</comment>
<dbReference type="GO" id="GO:0004747">
    <property type="term" value="F:ribokinase activity"/>
    <property type="evidence" value="ECO:0007669"/>
    <property type="project" value="UniProtKB-UniRule"/>
</dbReference>
<dbReference type="GO" id="GO:0046872">
    <property type="term" value="F:metal ion binding"/>
    <property type="evidence" value="ECO:0007669"/>
    <property type="project" value="UniProtKB-KW"/>
</dbReference>
<dbReference type="Gene3D" id="3.40.1190.20">
    <property type="match status" value="1"/>
</dbReference>
<evidence type="ECO:0000256" key="4">
    <source>
        <dbReference type="ARBA" id="ARBA00022679"/>
    </source>
</evidence>
<dbReference type="RefSeq" id="WP_007084509.1">
    <property type="nucleotide sequence ID" value="NZ_AJLS01000046.1"/>
</dbReference>
<feature type="binding site" evidence="12">
    <location>
        <begin position="257"/>
        <end position="258"/>
    </location>
    <ligand>
        <name>ATP</name>
        <dbReference type="ChEBI" id="CHEBI:30616"/>
    </ligand>
</feature>
<dbReference type="Proteomes" id="UP000006316">
    <property type="component" value="Unassembled WGS sequence"/>
</dbReference>
<evidence type="ECO:0000256" key="12">
    <source>
        <dbReference type="HAMAP-Rule" id="MF_01987"/>
    </source>
</evidence>
<evidence type="ECO:0000256" key="7">
    <source>
        <dbReference type="ARBA" id="ARBA00022777"/>
    </source>
</evidence>
<feature type="binding site" evidence="12">
    <location>
        <position position="293"/>
    </location>
    <ligand>
        <name>K(+)</name>
        <dbReference type="ChEBI" id="CHEBI:29103"/>
    </ligand>
</feature>
<keyword evidence="12" id="KW-0963">Cytoplasm</keyword>
<feature type="binding site" evidence="12">
    <location>
        <begin position="226"/>
        <end position="231"/>
    </location>
    <ligand>
        <name>ATP</name>
        <dbReference type="ChEBI" id="CHEBI:30616"/>
    </ligand>
</feature>
<feature type="binding site" evidence="12">
    <location>
        <position position="291"/>
    </location>
    <ligand>
        <name>K(+)</name>
        <dbReference type="ChEBI" id="CHEBI:29103"/>
    </ligand>
</feature>
<comment type="function">
    <text evidence="12">Catalyzes the phosphorylation of ribose at O-5 in a reaction requiring ATP and magnesium. The resulting D-ribose-5-phosphate can then be used either for sythesis of nucleotides, histidine, and tryptophan, or as a component of the pentose phosphate pathway.</text>
</comment>
<feature type="binding site" evidence="12">
    <location>
        <position position="189"/>
    </location>
    <ligand>
        <name>ATP</name>
        <dbReference type="ChEBI" id="CHEBI:30616"/>
    </ligand>
</feature>
<dbReference type="GO" id="GO:0005737">
    <property type="term" value="C:cytoplasm"/>
    <property type="evidence" value="ECO:0007669"/>
    <property type="project" value="UniProtKB-SubCell"/>
</dbReference>
<keyword evidence="5 12" id="KW-0479">Metal-binding</keyword>